<reference evidence="16 17" key="1">
    <citation type="submission" date="2017-09" db="EMBL/GenBank/DDBJ databases">
        <title>Depth-based differentiation of microbial function through sediment-hosted aquifers and enrichment of novel symbionts in the deep terrestrial subsurface.</title>
        <authorList>
            <person name="Probst A.J."/>
            <person name="Ladd B."/>
            <person name="Jarett J.K."/>
            <person name="Geller-Mcgrath D.E."/>
            <person name="Sieber C.M."/>
            <person name="Emerson J.B."/>
            <person name="Anantharaman K."/>
            <person name="Thomas B.C."/>
            <person name="Malmstrom R."/>
            <person name="Stieglmeier M."/>
            <person name="Klingl A."/>
            <person name="Woyke T."/>
            <person name="Ryan C.M."/>
            <person name="Banfield J.F."/>
        </authorList>
    </citation>
    <scope>NUCLEOTIDE SEQUENCE [LARGE SCALE GENOMIC DNA]</scope>
    <source>
        <strain evidence="16">CG11_big_fil_rev_8_21_14_0_20_39_34</strain>
    </source>
</reference>
<evidence type="ECO:0000256" key="7">
    <source>
        <dbReference type="ARBA" id="ARBA00023004"/>
    </source>
</evidence>
<feature type="domain" description="TRAM" evidence="13">
    <location>
        <begin position="383"/>
        <end position="446"/>
    </location>
</feature>
<dbReference type="InterPro" id="IPR020612">
    <property type="entry name" value="Methylthiotransferase_CS"/>
</dbReference>
<dbReference type="PROSITE" id="PS51449">
    <property type="entry name" value="MTTASE_N"/>
    <property type="match status" value="1"/>
</dbReference>
<feature type="domain" description="Radical SAM core" evidence="15">
    <location>
        <begin position="141"/>
        <end position="380"/>
    </location>
</feature>
<evidence type="ECO:0000256" key="12">
    <source>
        <dbReference type="ARBA" id="ARBA00081141"/>
    </source>
</evidence>
<name>A0A2H0N6C1_9BACT</name>
<comment type="caution">
    <text evidence="16">The sequence shown here is derived from an EMBL/GenBank/DDBJ whole genome shotgun (WGS) entry which is preliminary data.</text>
</comment>
<evidence type="ECO:0000259" key="15">
    <source>
        <dbReference type="PROSITE" id="PS51918"/>
    </source>
</evidence>
<keyword evidence="7" id="KW-0408">Iron</keyword>
<dbReference type="InterPro" id="IPR038135">
    <property type="entry name" value="Methylthiotransferase_N_sf"/>
</dbReference>
<dbReference type="Gene3D" id="3.40.50.12160">
    <property type="entry name" value="Methylthiotransferase, N-terminal domain"/>
    <property type="match status" value="1"/>
</dbReference>
<dbReference type="PROSITE" id="PS01278">
    <property type="entry name" value="MTTASE_RADICAL"/>
    <property type="match status" value="1"/>
</dbReference>
<keyword evidence="3" id="KW-0004">4Fe-4S</keyword>
<dbReference type="PROSITE" id="PS51918">
    <property type="entry name" value="RADICAL_SAM"/>
    <property type="match status" value="1"/>
</dbReference>
<feature type="domain" description="MTTase N-terminal" evidence="14">
    <location>
        <begin position="5"/>
        <end position="122"/>
    </location>
</feature>
<dbReference type="FunFam" id="3.40.50.12160:FF:000003">
    <property type="entry name" value="CDK5 regulatory subunit-associated protein 1"/>
    <property type="match status" value="1"/>
</dbReference>
<keyword evidence="5" id="KW-0949">S-adenosyl-L-methionine</keyword>
<dbReference type="CDD" id="cd01335">
    <property type="entry name" value="Radical_SAM"/>
    <property type="match status" value="1"/>
</dbReference>
<dbReference type="GO" id="GO:0046872">
    <property type="term" value="F:metal ion binding"/>
    <property type="evidence" value="ECO:0007669"/>
    <property type="project" value="UniProtKB-KW"/>
</dbReference>
<keyword evidence="4 16" id="KW-0808">Transferase</keyword>
<dbReference type="InterPro" id="IPR006638">
    <property type="entry name" value="Elp3/MiaA/NifB-like_rSAM"/>
</dbReference>
<evidence type="ECO:0000256" key="9">
    <source>
        <dbReference type="ARBA" id="ARBA00033765"/>
    </source>
</evidence>
<dbReference type="SMART" id="SM00729">
    <property type="entry name" value="Elp3"/>
    <property type="match status" value="1"/>
</dbReference>
<evidence type="ECO:0000313" key="17">
    <source>
        <dbReference type="Proteomes" id="UP000229600"/>
    </source>
</evidence>
<keyword evidence="8" id="KW-0411">Iron-sulfur</keyword>
<evidence type="ECO:0000256" key="2">
    <source>
        <dbReference type="ARBA" id="ARBA00003234"/>
    </source>
</evidence>
<dbReference type="Proteomes" id="UP000229600">
    <property type="component" value="Unassembled WGS sequence"/>
</dbReference>
<evidence type="ECO:0000256" key="4">
    <source>
        <dbReference type="ARBA" id="ARBA00022679"/>
    </source>
</evidence>
<evidence type="ECO:0000313" key="16">
    <source>
        <dbReference type="EMBL" id="PIR04441.1"/>
    </source>
</evidence>
<dbReference type="NCBIfam" id="TIGR00089">
    <property type="entry name" value="MiaB/RimO family radical SAM methylthiotransferase"/>
    <property type="match status" value="1"/>
</dbReference>
<comment type="cofactor">
    <cofactor evidence="1">
        <name>[4Fe-4S] cluster</name>
        <dbReference type="ChEBI" id="CHEBI:49883"/>
    </cofactor>
</comment>
<evidence type="ECO:0000256" key="11">
    <source>
        <dbReference type="ARBA" id="ARBA00080698"/>
    </source>
</evidence>
<dbReference type="GO" id="GO:0005829">
    <property type="term" value="C:cytosol"/>
    <property type="evidence" value="ECO:0007669"/>
    <property type="project" value="TreeGrafter"/>
</dbReference>
<dbReference type="SFLD" id="SFLDG01061">
    <property type="entry name" value="methylthiotransferase"/>
    <property type="match status" value="1"/>
</dbReference>
<accession>A0A2H0N6C1</accession>
<dbReference type="PANTHER" id="PTHR43020:SF2">
    <property type="entry name" value="MITOCHONDRIAL TRNA METHYLTHIOTRANSFERASE CDK5RAP1"/>
    <property type="match status" value="1"/>
</dbReference>
<protein>
    <recommendedName>
        <fullName evidence="10">tRNA-2-methylthio-N(6)-dimethylallyladenosine synthase</fullName>
        <ecNumber evidence="9">2.8.4.3</ecNumber>
    </recommendedName>
    <alternativeName>
        <fullName evidence="12">(Dimethylallyl)adenosine tRNA methylthiotransferase MiaB</fullName>
    </alternativeName>
    <alternativeName>
        <fullName evidence="11">tRNA-i(6)A37 methylthiotransferase</fullName>
    </alternativeName>
</protein>
<dbReference type="InterPro" id="IPR023404">
    <property type="entry name" value="rSAM_horseshoe"/>
</dbReference>
<dbReference type="PROSITE" id="PS50926">
    <property type="entry name" value="TRAM"/>
    <property type="match status" value="1"/>
</dbReference>
<dbReference type="InterPro" id="IPR005839">
    <property type="entry name" value="Methylthiotransferase"/>
</dbReference>
<dbReference type="InterPro" id="IPR058240">
    <property type="entry name" value="rSAM_sf"/>
</dbReference>
<dbReference type="NCBIfam" id="TIGR01574">
    <property type="entry name" value="miaB-methiolase"/>
    <property type="match status" value="1"/>
</dbReference>
<dbReference type="PANTHER" id="PTHR43020">
    <property type="entry name" value="CDK5 REGULATORY SUBUNIT-ASSOCIATED PROTEIN 1"/>
    <property type="match status" value="1"/>
</dbReference>
<evidence type="ECO:0000256" key="8">
    <source>
        <dbReference type="ARBA" id="ARBA00023014"/>
    </source>
</evidence>
<organism evidence="16 17">
    <name type="scientific">Candidatus Magasanikbacteria bacterium CG11_big_fil_rev_8_21_14_0_20_39_34</name>
    <dbReference type="NCBI Taxonomy" id="1974653"/>
    <lineage>
        <taxon>Bacteria</taxon>
        <taxon>Candidatus Magasanikiibacteriota</taxon>
    </lineage>
</organism>
<evidence type="ECO:0000256" key="10">
    <source>
        <dbReference type="ARBA" id="ARBA00068570"/>
    </source>
</evidence>
<evidence type="ECO:0000256" key="3">
    <source>
        <dbReference type="ARBA" id="ARBA00022485"/>
    </source>
</evidence>
<evidence type="ECO:0000259" key="14">
    <source>
        <dbReference type="PROSITE" id="PS51449"/>
    </source>
</evidence>
<dbReference type="InterPro" id="IPR013848">
    <property type="entry name" value="Methylthiotransferase_N"/>
</dbReference>
<dbReference type="SFLD" id="SFLDG01082">
    <property type="entry name" value="B12-binding_domain_containing"/>
    <property type="match status" value="1"/>
</dbReference>
<sequence>MSIPYKYHIITFGCQMNKNDSERVESLFRGMGMESTEKETDADVILLNSCSVRESAEARIFGFTKNYVELKKQNPNLVVCVTGCMPGRDKGKSMGDKLQGVDLYFPTKDMVHLPKWLYEINPNFRNMEDLQEDYLSLRPTLKKHTQAFVTLQTGCNHFCSYCVVPFARGLEVNRSLKEILEECNALAENGCIEITLLGQIVNHYIAPDPQYFSLHNPYRKSDFAKLLWEVNQIHGIERIHFTAPHPIFMSEEVIDAMALPKHLQFLHLPVQSGNDEMLRKMNRRHDRQFYLNLVKRIGEKHKNMALGTDIIVGFCGETDAMFEDTVDLYKECQFDISYTAQYSERSGTLAVKAFKDDVDKSEKKRRWWVLQKLMEDIVYQKNQKYIGQTVSVMLENATKTATGEWLTGNSEHMKRVRIQGDDSKVGTIQKVKIEKADKWMLWGHIL</sequence>
<dbReference type="AlphaFoldDB" id="A0A2H0N6C1"/>
<dbReference type="SFLD" id="SFLDS00029">
    <property type="entry name" value="Radical_SAM"/>
    <property type="match status" value="1"/>
</dbReference>
<keyword evidence="6" id="KW-0479">Metal-binding</keyword>
<dbReference type="InterPro" id="IPR002792">
    <property type="entry name" value="TRAM_dom"/>
</dbReference>
<comment type="function">
    <text evidence="2">Catalyzes the methylthiolation of N6-(dimethylallyl)adenosine (i(6)A), leading to the formation of 2-methylthio-N6-(dimethylallyl)adenosine (ms(2)i(6)A) at position 37 in tRNAs that read codons beginning with uridine.</text>
</comment>
<dbReference type="Pfam" id="PF04055">
    <property type="entry name" value="Radical_SAM"/>
    <property type="match status" value="1"/>
</dbReference>
<dbReference type="Gene3D" id="3.80.30.20">
    <property type="entry name" value="tm_1862 like domain"/>
    <property type="match status" value="1"/>
</dbReference>
<evidence type="ECO:0000256" key="5">
    <source>
        <dbReference type="ARBA" id="ARBA00022691"/>
    </source>
</evidence>
<gene>
    <name evidence="16" type="primary">miaB</name>
    <name evidence="16" type="ORF">COV59_01175</name>
</gene>
<evidence type="ECO:0000256" key="6">
    <source>
        <dbReference type="ARBA" id="ARBA00022723"/>
    </source>
</evidence>
<dbReference type="GO" id="GO:0051539">
    <property type="term" value="F:4 iron, 4 sulfur cluster binding"/>
    <property type="evidence" value="ECO:0007669"/>
    <property type="project" value="UniProtKB-KW"/>
</dbReference>
<dbReference type="InterPro" id="IPR007197">
    <property type="entry name" value="rSAM"/>
</dbReference>
<dbReference type="EMBL" id="PCWN01000003">
    <property type="protein sequence ID" value="PIR04441.1"/>
    <property type="molecule type" value="Genomic_DNA"/>
</dbReference>
<dbReference type="GO" id="GO:0035597">
    <property type="term" value="F:tRNA-2-methylthio-N(6)-dimethylallyladenosine(37) synthase activity"/>
    <property type="evidence" value="ECO:0007669"/>
    <property type="project" value="UniProtKB-EC"/>
</dbReference>
<evidence type="ECO:0000256" key="1">
    <source>
        <dbReference type="ARBA" id="ARBA00001966"/>
    </source>
</evidence>
<proteinExistence type="predicted"/>
<dbReference type="FunFam" id="3.80.30.20:FF:000001">
    <property type="entry name" value="tRNA-2-methylthio-N(6)-dimethylallyladenosine synthase 2"/>
    <property type="match status" value="1"/>
</dbReference>
<dbReference type="Pfam" id="PF00919">
    <property type="entry name" value="UPF0004"/>
    <property type="match status" value="1"/>
</dbReference>
<evidence type="ECO:0000259" key="13">
    <source>
        <dbReference type="PROSITE" id="PS50926"/>
    </source>
</evidence>
<dbReference type="EC" id="2.8.4.3" evidence="9"/>
<dbReference type="SUPFAM" id="SSF102114">
    <property type="entry name" value="Radical SAM enzymes"/>
    <property type="match status" value="1"/>
</dbReference>